<dbReference type="PROSITE" id="PS51257">
    <property type="entry name" value="PROKAR_LIPOPROTEIN"/>
    <property type="match status" value="1"/>
</dbReference>
<comment type="caution">
    <text evidence="3">The sequence shown here is derived from an EMBL/GenBank/DDBJ whole genome shotgun (WGS) entry which is preliminary data.</text>
</comment>
<keyword evidence="8" id="KW-1185">Reference proteome</keyword>
<evidence type="ECO:0000313" key="3">
    <source>
        <dbReference type="EMBL" id="MQU05591.1"/>
    </source>
</evidence>
<name>A0A6A7ZE61_9PSED</name>
<evidence type="ECO:0000313" key="4">
    <source>
        <dbReference type="EMBL" id="MQU33697.1"/>
    </source>
</evidence>
<evidence type="ECO:0008006" key="10">
    <source>
        <dbReference type="Google" id="ProtNLM"/>
    </source>
</evidence>
<reference evidence="6 7" key="1">
    <citation type="submission" date="2019-10" db="EMBL/GenBank/DDBJ databases">
        <title>Evaluation of single-gene subtyping targets for Pseudomonas.</title>
        <authorList>
            <person name="Reichler S.J."/>
            <person name="Orsi R.H."/>
            <person name="Wiedmann M."/>
            <person name="Martin N.H."/>
            <person name="Murphy S.I."/>
        </authorList>
    </citation>
    <scope>NUCLEOTIDE SEQUENCE [LARGE SCALE GENOMIC DNA]</scope>
    <source>
        <strain evidence="3 9">FSL R10-1637</strain>
        <strain evidence="5 7">FSL R10-1876</strain>
        <strain evidence="4 8">FSL R10-2107</strain>
        <strain evidence="2 6">FSL R10-2932</strain>
    </source>
</reference>
<evidence type="ECO:0000313" key="6">
    <source>
        <dbReference type="Proteomes" id="UP000447574"/>
    </source>
</evidence>
<evidence type="ECO:0000313" key="5">
    <source>
        <dbReference type="EMBL" id="MQU43531.1"/>
    </source>
</evidence>
<feature type="transmembrane region" description="Helical" evidence="1">
    <location>
        <begin position="48"/>
        <end position="70"/>
    </location>
</feature>
<dbReference type="EMBL" id="WIVU01000011">
    <property type="protein sequence ID" value="MQU05591.1"/>
    <property type="molecule type" value="Genomic_DNA"/>
</dbReference>
<keyword evidence="1" id="KW-1133">Transmembrane helix</keyword>
<feature type="transmembrane region" description="Helical" evidence="1">
    <location>
        <begin position="91"/>
        <end position="107"/>
    </location>
</feature>
<proteinExistence type="predicted"/>
<feature type="transmembrane region" description="Helical" evidence="1">
    <location>
        <begin position="12"/>
        <end position="36"/>
    </location>
</feature>
<evidence type="ECO:0000313" key="9">
    <source>
        <dbReference type="Proteomes" id="UP000478064"/>
    </source>
</evidence>
<sequence length="148" mass="16853">MKPTIATDDRPGALYTVAIPHFLLLYVLTCGCYLFYWSYRNWAFYKAHSGAAITPVIRGLLWPFFVLELFDKVQNALDRAQQPHRWYPESRALLIMLLVMLSVLLFTFPDRPLGMVCVYVAEAVLIAISGYLFMGAQRAINLLSGDTQ</sequence>
<dbReference type="EMBL" id="WIWF01000043">
    <property type="protein sequence ID" value="MQT75247.1"/>
    <property type="molecule type" value="Genomic_DNA"/>
</dbReference>
<dbReference type="Proteomes" id="UP000466863">
    <property type="component" value="Unassembled WGS sequence"/>
</dbReference>
<gene>
    <name evidence="3" type="ORF">GHO27_07810</name>
    <name evidence="5" type="ORF">GHO28_13615</name>
    <name evidence="4" type="ORF">GHO30_20320</name>
    <name evidence="2" type="ORF">GHO37_13170</name>
</gene>
<feature type="transmembrane region" description="Helical" evidence="1">
    <location>
        <begin position="113"/>
        <end position="134"/>
    </location>
</feature>
<dbReference type="Proteomes" id="UP000478064">
    <property type="component" value="Unassembled WGS sequence"/>
</dbReference>
<evidence type="ECO:0000313" key="8">
    <source>
        <dbReference type="Proteomes" id="UP000470186"/>
    </source>
</evidence>
<evidence type="ECO:0000256" key="1">
    <source>
        <dbReference type="SAM" id="Phobius"/>
    </source>
</evidence>
<organism evidence="3 9">
    <name type="scientific">Pseudomonas helleri</name>
    <dbReference type="NCBI Taxonomy" id="1608996"/>
    <lineage>
        <taxon>Bacteria</taxon>
        <taxon>Pseudomonadati</taxon>
        <taxon>Pseudomonadota</taxon>
        <taxon>Gammaproteobacteria</taxon>
        <taxon>Pseudomonadales</taxon>
        <taxon>Pseudomonadaceae</taxon>
        <taxon>Pseudomonas</taxon>
    </lineage>
</organism>
<dbReference type="GeneID" id="97256294"/>
<keyword evidence="1" id="KW-0812">Transmembrane</keyword>
<dbReference type="Proteomes" id="UP000470186">
    <property type="component" value="Unassembled WGS sequence"/>
</dbReference>
<protein>
    <recommendedName>
        <fullName evidence="10">DUF4234 domain-containing protein</fullName>
    </recommendedName>
</protein>
<accession>A0A6A7ZE61</accession>
<dbReference type="Proteomes" id="UP000447574">
    <property type="component" value="Unassembled WGS sequence"/>
</dbReference>
<dbReference type="RefSeq" id="WP_048366957.1">
    <property type="nucleotide sequence ID" value="NZ_CP174501.1"/>
</dbReference>
<dbReference type="EMBL" id="WIVV01000058">
    <property type="protein sequence ID" value="MQU43531.1"/>
    <property type="molecule type" value="Genomic_DNA"/>
</dbReference>
<dbReference type="OrthoDB" id="8750132at2"/>
<dbReference type="AlphaFoldDB" id="A0A6A7ZE61"/>
<evidence type="ECO:0000313" key="2">
    <source>
        <dbReference type="EMBL" id="MQT75247.1"/>
    </source>
</evidence>
<keyword evidence="1" id="KW-0472">Membrane</keyword>
<evidence type="ECO:0000313" key="7">
    <source>
        <dbReference type="Proteomes" id="UP000466863"/>
    </source>
</evidence>
<dbReference type="EMBL" id="WIVX01000123">
    <property type="protein sequence ID" value="MQU33697.1"/>
    <property type="molecule type" value="Genomic_DNA"/>
</dbReference>